<dbReference type="InterPro" id="IPR029033">
    <property type="entry name" value="His_PPase_superfam"/>
</dbReference>
<keyword evidence="3" id="KW-1185">Reference proteome</keyword>
<dbReference type="SMART" id="SM00855">
    <property type="entry name" value="PGAM"/>
    <property type="match status" value="3"/>
</dbReference>
<comment type="caution">
    <text evidence="2">The sequence shown here is derived from an EMBL/GenBank/DDBJ whole genome shotgun (WGS) entry which is preliminary data.</text>
</comment>
<dbReference type="Pfam" id="PF00300">
    <property type="entry name" value="His_Phos_1"/>
    <property type="match status" value="4"/>
</dbReference>
<protein>
    <recommendedName>
        <fullName evidence="4">Phosphoglycerate mutase family protein</fullName>
    </recommendedName>
</protein>
<feature type="region of interest" description="Disordered" evidence="1">
    <location>
        <begin position="1103"/>
        <end position="1128"/>
    </location>
</feature>
<dbReference type="EMBL" id="JAGKQM010000004">
    <property type="protein sequence ID" value="KAH0928239.1"/>
    <property type="molecule type" value="Genomic_DNA"/>
</dbReference>
<accession>A0ABQ8DFT5</accession>
<dbReference type="CDD" id="cd07040">
    <property type="entry name" value="HP"/>
    <property type="match status" value="1"/>
</dbReference>
<evidence type="ECO:0000256" key="1">
    <source>
        <dbReference type="SAM" id="MobiDB-lite"/>
    </source>
</evidence>
<evidence type="ECO:0000313" key="2">
    <source>
        <dbReference type="EMBL" id="KAH0928239.1"/>
    </source>
</evidence>
<dbReference type="CDD" id="cd07067">
    <property type="entry name" value="HP_PGM_like"/>
    <property type="match status" value="3"/>
</dbReference>
<dbReference type="Proteomes" id="UP000824890">
    <property type="component" value="Unassembled WGS sequence"/>
</dbReference>
<name>A0ABQ8DFT5_BRANA</name>
<feature type="region of interest" description="Disordered" evidence="1">
    <location>
        <begin position="814"/>
        <end position="845"/>
    </location>
</feature>
<organism evidence="2 3">
    <name type="scientific">Brassica napus</name>
    <name type="common">Rape</name>
    <dbReference type="NCBI Taxonomy" id="3708"/>
    <lineage>
        <taxon>Eukaryota</taxon>
        <taxon>Viridiplantae</taxon>
        <taxon>Streptophyta</taxon>
        <taxon>Embryophyta</taxon>
        <taxon>Tracheophyta</taxon>
        <taxon>Spermatophyta</taxon>
        <taxon>Magnoliopsida</taxon>
        <taxon>eudicotyledons</taxon>
        <taxon>Gunneridae</taxon>
        <taxon>Pentapetalae</taxon>
        <taxon>rosids</taxon>
        <taxon>malvids</taxon>
        <taxon>Brassicales</taxon>
        <taxon>Brassicaceae</taxon>
        <taxon>Brassiceae</taxon>
        <taxon>Brassica</taxon>
    </lineage>
</organism>
<dbReference type="SUPFAM" id="SSF53254">
    <property type="entry name" value="Phosphoglycerate mutase-like"/>
    <property type="match status" value="4"/>
</dbReference>
<feature type="compositionally biased region" description="Basic and acidic residues" evidence="1">
    <location>
        <begin position="823"/>
        <end position="835"/>
    </location>
</feature>
<dbReference type="InterPro" id="IPR051710">
    <property type="entry name" value="Phosphatase_SH3-domain"/>
</dbReference>
<gene>
    <name evidence="2" type="ORF">HID58_013966</name>
</gene>
<evidence type="ECO:0008006" key="4">
    <source>
        <dbReference type="Google" id="ProtNLM"/>
    </source>
</evidence>
<dbReference type="InterPro" id="IPR013078">
    <property type="entry name" value="His_Pase_superF_clade-1"/>
</dbReference>
<sequence length="1128" mass="126737">MPIVMRHGDRLDHCEPIWVSTAERPWDPPLVHDGKVRAFQTGQRIRSQIGFPIHRVFVSPFLRCIQTAAEVVAALSADDLGDNAMPSIDISKLKVAIEFGLCETLNTMAIKSDVVPKDGKFDFKFSDLEAMFPEGTFDHNVEMAYKEWGESVEAFKERYVNTLKILAEKEFVASVSSMLYKYFKDATKYLVDYCGCVELRRQLMDNDGFGESVDFEVVTSHGVAFKDNKAPIHGGYTREGCRLSEPVARLKPIRPTKIGIFFWHINAPKTPSEHEASSVGAVVVIQVSLVENELSTEKRAMEFAKAKINGHQNVIVMRHGDRADRCEPLWVSNAVRPWDPPLVHDGKVRAFQTGQRIRSQVGFPIHRVIVSPFLRCIQTAAEVVAALSAVSLDDNAMSSKDVPSIDNSKLKVAIEFGLCEILNTVAIKSDVAPKDGKFDFKISDLQAMFPEGTVDINVDMACKELPQWEESAAGFKERYVRGGVGTILYKYFNDATKYLVDYCGCVELRRQVSNNDESEEFEVVTSHGVAFKDNKAPIHGSVTRPTIIRATMESSAKSNTTDGYQNILMMRHGDRIDQVHPLWLDTAARPWDPPLVHDGMVRAFRTGQRLRSQIRFPIHRVFVSPFIRCVQTASEVVNALSAVDLDPNATTSKDVLSIDKSKLKVSIEFGLSEMLNTISIKPEIVPKDRKFEFSISDLESMFPEGMVDHNAVPAYKEMPLWGETVQGCTDRFLSVVTTLADQYPSENLLLVTHGEGVRTTFATYKEVDVYDIEYCACAELRRQVSSQDGSTKAGHFEVITSLVPLCSDNDVKKIAKKRHTHTSKSDIEERDKRNNMDSSPKPNNDAYQHVFVMRHGDRIDNFEPLWVSTAARPWDPPLVQDGMIRAFRTGQRIRSQIPIHRVFVSPFLRCIQTASEVVSALSAVNVDPNAMSSKDVPSIDTSKLKVAIEYGLCEMLNSVAIRRELAPKDGNFDFRLSDLEAFFPEGMVDHNVDMMPKWEESVEGCRERYVKIVKALADKYPTENLLLVTHGEGVGTTFSTFYKDTTVYEVDYCAYVELRREVSSKDGSVVNGEYEVVLSHGQAGIRFSHDYFSDDPVISRTPVRGYHRKKDSGNLTASSTWRDEQGRV</sequence>
<reference evidence="2 3" key="1">
    <citation type="submission" date="2021-05" db="EMBL/GenBank/DDBJ databases">
        <title>Genome Assembly of Synthetic Allotetraploid Brassica napus Reveals Homoeologous Exchanges between Subgenomes.</title>
        <authorList>
            <person name="Davis J.T."/>
        </authorList>
    </citation>
    <scope>NUCLEOTIDE SEQUENCE [LARGE SCALE GENOMIC DNA]</scope>
    <source>
        <strain evidence="3">cv. Da-Ae</strain>
        <tissue evidence="2">Seedling</tissue>
    </source>
</reference>
<proteinExistence type="predicted"/>
<evidence type="ECO:0000313" key="3">
    <source>
        <dbReference type="Proteomes" id="UP000824890"/>
    </source>
</evidence>
<feature type="compositionally biased region" description="Polar residues" evidence="1">
    <location>
        <begin position="836"/>
        <end position="845"/>
    </location>
</feature>
<dbReference type="Gene3D" id="3.40.50.1240">
    <property type="entry name" value="Phosphoglycerate mutase-like"/>
    <property type="match status" value="4"/>
</dbReference>
<dbReference type="PANTHER" id="PTHR16469">
    <property type="entry name" value="UBIQUITIN-ASSOCIATED AND SH3 DOMAIN-CONTAINING BA-RELATED"/>
    <property type="match status" value="1"/>
</dbReference>
<dbReference type="PANTHER" id="PTHR16469:SF45">
    <property type="entry name" value="PHOSPHOGLYCERATE MUTASE FAMILY PROTEIN"/>
    <property type="match status" value="1"/>
</dbReference>